<dbReference type="AlphaFoldDB" id="A0AAW0ANR8"/>
<feature type="compositionally biased region" description="Low complexity" evidence="1">
    <location>
        <begin position="123"/>
        <end position="134"/>
    </location>
</feature>
<feature type="region of interest" description="Disordered" evidence="1">
    <location>
        <begin position="1"/>
        <end position="145"/>
    </location>
</feature>
<feature type="compositionally biased region" description="Basic residues" evidence="1">
    <location>
        <begin position="87"/>
        <end position="97"/>
    </location>
</feature>
<name>A0AAW0ANR8_9AGAR</name>
<feature type="compositionally biased region" description="Low complexity" evidence="1">
    <location>
        <begin position="45"/>
        <end position="56"/>
    </location>
</feature>
<feature type="compositionally biased region" description="Low complexity" evidence="1">
    <location>
        <begin position="72"/>
        <end position="86"/>
    </location>
</feature>
<comment type="caution">
    <text evidence="2">The sequence shown here is derived from an EMBL/GenBank/DDBJ whole genome shotgun (WGS) entry which is preliminary data.</text>
</comment>
<dbReference type="EMBL" id="JAWWNJ010000056">
    <property type="protein sequence ID" value="KAK7014526.1"/>
    <property type="molecule type" value="Genomic_DNA"/>
</dbReference>
<evidence type="ECO:0000256" key="1">
    <source>
        <dbReference type="SAM" id="MobiDB-lite"/>
    </source>
</evidence>
<organism evidence="2 3">
    <name type="scientific">Favolaschia claudopus</name>
    <dbReference type="NCBI Taxonomy" id="2862362"/>
    <lineage>
        <taxon>Eukaryota</taxon>
        <taxon>Fungi</taxon>
        <taxon>Dikarya</taxon>
        <taxon>Basidiomycota</taxon>
        <taxon>Agaricomycotina</taxon>
        <taxon>Agaricomycetes</taxon>
        <taxon>Agaricomycetidae</taxon>
        <taxon>Agaricales</taxon>
        <taxon>Marasmiineae</taxon>
        <taxon>Mycenaceae</taxon>
        <taxon>Favolaschia</taxon>
    </lineage>
</organism>
<reference evidence="2 3" key="1">
    <citation type="journal article" date="2024" name="J Genomics">
        <title>Draft genome sequencing and assembly of Favolaschia claudopus CIRM-BRFM 2984 isolated from oak limbs.</title>
        <authorList>
            <person name="Navarro D."/>
            <person name="Drula E."/>
            <person name="Chaduli D."/>
            <person name="Cazenave R."/>
            <person name="Ahrendt S."/>
            <person name="Wang J."/>
            <person name="Lipzen A."/>
            <person name="Daum C."/>
            <person name="Barry K."/>
            <person name="Grigoriev I.V."/>
            <person name="Favel A."/>
            <person name="Rosso M.N."/>
            <person name="Martin F."/>
        </authorList>
    </citation>
    <scope>NUCLEOTIDE SEQUENCE [LARGE SCALE GENOMIC DNA]</scope>
    <source>
        <strain evidence="2 3">CIRM-BRFM 2984</strain>
    </source>
</reference>
<sequence>MPRPVYYSPYPPPPPGGPTYMSGPSYQQPEISRRSPTPDTPPFQPTQQTAATSSSPQKRRPGCPRKNGTTPAAVKGAKGKAAAAKTAKAKADKKKQARRDDESEKENEPDNDNKSQTQSHAPSASIDISDAGSESGDDGDDSGRKQWSAIERSLFSRWLLGPEPDAEHRFEQHKENPAHIYKKASMQLFAGKRTAKSVGSMWQRALEIFGYILAFESFTGNGGGDPDSDDPTAILKKKLNGGRRAGLAIGTLKV</sequence>
<evidence type="ECO:0000313" key="2">
    <source>
        <dbReference type="EMBL" id="KAK7014526.1"/>
    </source>
</evidence>
<proteinExistence type="predicted"/>
<gene>
    <name evidence="2" type="ORF">R3P38DRAFT_2787380</name>
</gene>
<evidence type="ECO:0000313" key="3">
    <source>
        <dbReference type="Proteomes" id="UP001362999"/>
    </source>
</evidence>
<dbReference type="Proteomes" id="UP001362999">
    <property type="component" value="Unassembled WGS sequence"/>
</dbReference>
<protein>
    <submittedName>
        <fullName evidence="2">Uncharacterized protein</fullName>
    </submittedName>
</protein>
<feature type="compositionally biased region" description="Basic and acidic residues" evidence="1">
    <location>
        <begin position="98"/>
        <end position="113"/>
    </location>
</feature>
<feature type="compositionally biased region" description="Pro residues" evidence="1">
    <location>
        <begin position="1"/>
        <end position="17"/>
    </location>
</feature>
<keyword evidence="3" id="KW-1185">Reference proteome</keyword>
<accession>A0AAW0ANR8</accession>